<dbReference type="EMBL" id="JAOQKE010000007">
    <property type="protein sequence ID" value="MCU6725295.1"/>
    <property type="molecule type" value="Genomic_DNA"/>
</dbReference>
<dbReference type="PROSITE" id="PS51199">
    <property type="entry name" value="SF4_HELICASE"/>
    <property type="match status" value="1"/>
</dbReference>
<dbReference type="Proteomes" id="UP001652338">
    <property type="component" value="Unassembled WGS sequence"/>
</dbReference>
<dbReference type="CDD" id="cd00984">
    <property type="entry name" value="DnaB_C"/>
    <property type="match status" value="1"/>
</dbReference>
<evidence type="ECO:0000256" key="7">
    <source>
        <dbReference type="ARBA" id="ARBA00022840"/>
    </source>
</evidence>
<feature type="domain" description="SF4 helicase" evidence="13">
    <location>
        <begin position="179"/>
        <end position="442"/>
    </location>
</feature>
<evidence type="ECO:0000313" key="15">
    <source>
        <dbReference type="Proteomes" id="UP001652338"/>
    </source>
</evidence>
<keyword evidence="6 12" id="KW-0347">Helicase</keyword>
<dbReference type="InterPro" id="IPR007694">
    <property type="entry name" value="DNA_helicase_DnaB-like_C"/>
</dbReference>
<evidence type="ECO:0000256" key="11">
    <source>
        <dbReference type="NCBIfam" id="TIGR00665"/>
    </source>
</evidence>
<dbReference type="Gene3D" id="3.40.50.300">
    <property type="entry name" value="P-loop containing nucleotide triphosphate hydrolases"/>
    <property type="match status" value="1"/>
</dbReference>
<keyword evidence="9" id="KW-0413">Isomerase</keyword>
<evidence type="ECO:0000256" key="3">
    <source>
        <dbReference type="ARBA" id="ARBA00022705"/>
    </source>
</evidence>
<name>A0ABT2SLW2_9FIRM</name>
<evidence type="ECO:0000256" key="4">
    <source>
        <dbReference type="ARBA" id="ARBA00022741"/>
    </source>
</evidence>
<dbReference type="GO" id="GO:0003678">
    <property type="term" value="F:DNA helicase activity"/>
    <property type="evidence" value="ECO:0007669"/>
    <property type="project" value="UniProtKB-EC"/>
</dbReference>
<evidence type="ECO:0000259" key="13">
    <source>
        <dbReference type="PROSITE" id="PS51199"/>
    </source>
</evidence>
<dbReference type="Gene3D" id="1.10.860.10">
    <property type="entry name" value="DNAb Helicase, Chain A"/>
    <property type="match status" value="1"/>
</dbReference>
<comment type="catalytic activity">
    <reaction evidence="10 12">
        <text>ATP + H2O = ADP + phosphate + H(+)</text>
        <dbReference type="Rhea" id="RHEA:13065"/>
        <dbReference type="ChEBI" id="CHEBI:15377"/>
        <dbReference type="ChEBI" id="CHEBI:15378"/>
        <dbReference type="ChEBI" id="CHEBI:30616"/>
        <dbReference type="ChEBI" id="CHEBI:43474"/>
        <dbReference type="ChEBI" id="CHEBI:456216"/>
        <dbReference type="EC" id="5.6.2.3"/>
    </reaction>
</comment>
<evidence type="ECO:0000256" key="1">
    <source>
        <dbReference type="ARBA" id="ARBA00008428"/>
    </source>
</evidence>
<dbReference type="SUPFAM" id="SSF52540">
    <property type="entry name" value="P-loop containing nucleoside triphosphate hydrolases"/>
    <property type="match status" value="1"/>
</dbReference>
<dbReference type="NCBIfam" id="TIGR00665">
    <property type="entry name" value="DnaB"/>
    <property type="match status" value="1"/>
</dbReference>
<dbReference type="Pfam" id="PF03796">
    <property type="entry name" value="DnaB_C"/>
    <property type="match status" value="1"/>
</dbReference>
<dbReference type="InterPro" id="IPR003593">
    <property type="entry name" value="AAA+_ATPase"/>
</dbReference>
<dbReference type="InterPro" id="IPR016136">
    <property type="entry name" value="DNA_helicase_N/primase_C"/>
</dbReference>
<dbReference type="SMART" id="SM00382">
    <property type="entry name" value="AAA"/>
    <property type="match status" value="1"/>
</dbReference>
<dbReference type="NCBIfam" id="NF004384">
    <property type="entry name" value="PRK05748.1"/>
    <property type="match status" value="1"/>
</dbReference>
<dbReference type="InterPro" id="IPR036185">
    <property type="entry name" value="DNA_heli_DnaB-like_N_sf"/>
</dbReference>
<keyword evidence="7 12" id="KW-0067">ATP-binding</keyword>
<keyword evidence="15" id="KW-1185">Reference proteome</keyword>
<reference evidence="14 15" key="1">
    <citation type="journal article" date="2021" name="ISME Commun">
        <title>Automated analysis of genomic sequences facilitates high-throughput and comprehensive description of bacteria.</title>
        <authorList>
            <person name="Hitch T.C.A."/>
        </authorList>
    </citation>
    <scope>NUCLEOTIDE SEQUENCE [LARGE SCALE GENOMIC DNA]</scope>
    <source>
        <strain evidence="14 15">Sanger_29</strain>
    </source>
</reference>
<protein>
    <recommendedName>
        <fullName evidence="11 12">Replicative DNA helicase</fullName>
        <ecNumber evidence="11 12">5.6.2.3</ecNumber>
    </recommendedName>
</protein>
<dbReference type="InterPro" id="IPR027417">
    <property type="entry name" value="P-loop_NTPase"/>
</dbReference>
<comment type="caution">
    <text evidence="14">The sequence shown here is derived from an EMBL/GenBank/DDBJ whole genome shotgun (WGS) entry which is preliminary data.</text>
</comment>
<evidence type="ECO:0000256" key="10">
    <source>
        <dbReference type="ARBA" id="ARBA00048954"/>
    </source>
</evidence>
<dbReference type="PANTHER" id="PTHR30153">
    <property type="entry name" value="REPLICATIVE DNA HELICASE DNAB"/>
    <property type="match status" value="1"/>
</dbReference>
<dbReference type="GO" id="GO:0016787">
    <property type="term" value="F:hydrolase activity"/>
    <property type="evidence" value="ECO:0007669"/>
    <property type="project" value="UniProtKB-KW"/>
</dbReference>
<dbReference type="PANTHER" id="PTHR30153:SF2">
    <property type="entry name" value="REPLICATIVE DNA HELICASE"/>
    <property type="match status" value="1"/>
</dbReference>
<keyword evidence="5 12" id="KW-0378">Hydrolase</keyword>
<evidence type="ECO:0000256" key="8">
    <source>
        <dbReference type="ARBA" id="ARBA00023125"/>
    </source>
</evidence>
<evidence type="ECO:0000256" key="12">
    <source>
        <dbReference type="RuleBase" id="RU362085"/>
    </source>
</evidence>
<dbReference type="InterPro" id="IPR007692">
    <property type="entry name" value="DNA_helicase_DnaB"/>
</dbReference>
<keyword evidence="3 12" id="KW-0235">DNA replication</keyword>
<keyword evidence="4 12" id="KW-0547">Nucleotide-binding</keyword>
<evidence type="ECO:0000256" key="9">
    <source>
        <dbReference type="ARBA" id="ARBA00023235"/>
    </source>
</evidence>
<keyword evidence="8 12" id="KW-0238">DNA-binding</keyword>
<accession>A0ABT2SLW2</accession>
<dbReference type="SUPFAM" id="SSF48024">
    <property type="entry name" value="N-terminal domain of DnaB helicase"/>
    <property type="match status" value="1"/>
</dbReference>
<proteinExistence type="inferred from homology"/>
<evidence type="ECO:0000256" key="5">
    <source>
        <dbReference type="ARBA" id="ARBA00022801"/>
    </source>
</evidence>
<dbReference type="Pfam" id="PF00772">
    <property type="entry name" value="DnaB"/>
    <property type="match status" value="1"/>
</dbReference>
<evidence type="ECO:0000256" key="6">
    <source>
        <dbReference type="ARBA" id="ARBA00022806"/>
    </source>
</evidence>
<comment type="similarity">
    <text evidence="1 12">Belongs to the helicase family. DnaB subfamily.</text>
</comment>
<evidence type="ECO:0000313" key="14">
    <source>
        <dbReference type="EMBL" id="MCU6725295.1"/>
    </source>
</evidence>
<keyword evidence="2 12" id="KW-0639">Primosome</keyword>
<comment type="function">
    <text evidence="12">The main replicative DNA helicase, it participates in initiation and elongation during chromosome replication. Travels ahead of the DNA replisome, separating dsDNA into templates for DNA synthesis. A processive ATP-dependent 5'-3' DNA helicase it has DNA-dependent ATPase activity.</text>
</comment>
<gene>
    <name evidence="14" type="primary">dnaB</name>
    <name evidence="14" type="ORF">OCV47_08025</name>
</gene>
<dbReference type="EC" id="5.6.2.3" evidence="11 12"/>
<evidence type="ECO:0000256" key="2">
    <source>
        <dbReference type="ARBA" id="ARBA00022515"/>
    </source>
</evidence>
<dbReference type="RefSeq" id="WP_262654622.1">
    <property type="nucleotide sequence ID" value="NZ_JAOQKE010000007.1"/>
</dbReference>
<organism evidence="14 15">
    <name type="scientific">Muricoprocola aceti</name>
    <dbReference type="NCBI Taxonomy" id="2981772"/>
    <lineage>
        <taxon>Bacteria</taxon>
        <taxon>Bacillati</taxon>
        <taxon>Bacillota</taxon>
        <taxon>Clostridia</taxon>
        <taxon>Lachnospirales</taxon>
        <taxon>Lachnospiraceae</taxon>
        <taxon>Muricoprocola</taxon>
    </lineage>
</organism>
<dbReference type="InterPro" id="IPR007693">
    <property type="entry name" value="DNA_helicase_DnaB-like_N"/>
</dbReference>
<sequence>MEETLIKRVLPNSPEAEQSVIGSMMMDSEAIMTASEILTSEDFYQRQYGILFDAMVELYNEGKAVDLVTLQDRLKEKDVPPEVTSLEFVKDILDTVYTSAHIRQYATIVHEKAMLRKLIRTTEGIANTCYAGKESMEDIFVDTEKQIFDIIQQNTSGEYVPIKDVVLNVLDKIEMASKTKGNVTGIPTGFIDLDYKTAGFQPSDLILVAARPSMGKTALVLNIAQHMAFREDVTVAVFSLEMSKEQLVNRLLSLESRVDSQSIRTGNLTDEDWSKLIEGAGVIGKSHLIIDDTPGISVTELRSKCRKFKMEHNLGIIIIDYLQLMTGSKHSESRQQEISDISRSLKAVARELNVPVVALSQLSRAVEQRPDHRPMLSDLRESGAIEQDADVVMFIYRDDYYNKDTAKPNVAEIIIAKQRNGAIGTIELAWLPQYTKFANMKK</sequence>